<dbReference type="PANTHER" id="PTHR45267:SF2">
    <property type="entry name" value="NADPH-DEPENDENT PTERIN ALDEHYDE REDUCTASE"/>
    <property type="match status" value="1"/>
</dbReference>
<dbReference type="CDD" id="cd05233">
    <property type="entry name" value="SDR_c"/>
    <property type="match status" value="1"/>
</dbReference>
<evidence type="ECO:0000256" key="1">
    <source>
        <dbReference type="SAM" id="MobiDB-lite"/>
    </source>
</evidence>
<dbReference type="GO" id="GO:0006760">
    <property type="term" value="P:folic acid-containing compound metabolic process"/>
    <property type="evidence" value="ECO:0000318"/>
    <property type="project" value="GO_Central"/>
</dbReference>
<feature type="region of interest" description="Disordered" evidence="1">
    <location>
        <begin position="84"/>
        <end position="109"/>
    </location>
</feature>
<sequence>MGARVVWSYVDRVLGQLSLIWESSRGKYPWSGFFSRGLSSLSRGGGGVATQNGKNAIQKLDDSEFRNALSHGYIRVKEYDSSHSRIRSRDRSKSRSYSRSRSRSISPQKQKLKLQDLSHLVLDLNQGMPLFSFIWTRILEFLVVFLNKHIGKKKIDGNGFAMVKMECEYTCSNSGVQEVARVVMEKKGVTDIIVNEILKSSIAIVPIEFRLPSLANRSVFAVNNAGTINKNNRLWEVLEEEFNAVIDTNLKEIANMLRHFIPLMIEKKQGILVAPYCASKWVVERLTKSVAKELLAGMEIVALNLGIISNDSLWEWKSVCEDLPYVPDELILQENGCLYRISSTHLASNGRSGVGVKGDNSWESWWDEEQTHI</sequence>
<dbReference type="PANTHER" id="PTHR45267">
    <property type="match status" value="1"/>
</dbReference>
<dbReference type="Pfam" id="PF00106">
    <property type="entry name" value="adh_short"/>
    <property type="match status" value="1"/>
</dbReference>
<evidence type="ECO:0000313" key="3">
    <source>
        <dbReference type="Proteomes" id="UP000235145"/>
    </source>
</evidence>
<organism evidence="2 3">
    <name type="scientific">Lactuca sativa</name>
    <name type="common">Garden lettuce</name>
    <dbReference type="NCBI Taxonomy" id="4236"/>
    <lineage>
        <taxon>Eukaryota</taxon>
        <taxon>Viridiplantae</taxon>
        <taxon>Streptophyta</taxon>
        <taxon>Embryophyta</taxon>
        <taxon>Tracheophyta</taxon>
        <taxon>Spermatophyta</taxon>
        <taxon>Magnoliopsida</taxon>
        <taxon>eudicotyledons</taxon>
        <taxon>Gunneridae</taxon>
        <taxon>Pentapetalae</taxon>
        <taxon>asterids</taxon>
        <taxon>campanulids</taxon>
        <taxon>Asterales</taxon>
        <taxon>Asteraceae</taxon>
        <taxon>Cichorioideae</taxon>
        <taxon>Cichorieae</taxon>
        <taxon>Lactucinae</taxon>
        <taxon>Lactuca</taxon>
    </lineage>
</organism>
<gene>
    <name evidence="2" type="ORF">LSAT_V11C600326780</name>
</gene>
<dbReference type="Proteomes" id="UP000235145">
    <property type="component" value="Unassembled WGS sequence"/>
</dbReference>
<evidence type="ECO:0008006" key="4">
    <source>
        <dbReference type="Google" id="ProtNLM"/>
    </source>
</evidence>
<dbReference type="AlphaFoldDB" id="A0A9R1V994"/>
<keyword evidence="3" id="KW-1185">Reference proteome</keyword>
<accession>A0A9R1V994</accession>
<reference evidence="2 3" key="1">
    <citation type="journal article" date="2017" name="Nat. Commun.">
        <title>Genome assembly with in vitro proximity ligation data and whole-genome triplication in lettuce.</title>
        <authorList>
            <person name="Reyes-Chin-Wo S."/>
            <person name="Wang Z."/>
            <person name="Yang X."/>
            <person name="Kozik A."/>
            <person name="Arikit S."/>
            <person name="Song C."/>
            <person name="Xia L."/>
            <person name="Froenicke L."/>
            <person name="Lavelle D.O."/>
            <person name="Truco M.J."/>
            <person name="Xia R."/>
            <person name="Zhu S."/>
            <person name="Xu C."/>
            <person name="Xu H."/>
            <person name="Xu X."/>
            <person name="Cox K."/>
            <person name="Korf I."/>
            <person name="Meyers B.C."/>
            <person name="Michelmore R.W."/>
        </authorList>
    </citation>
    <scope>NUCLEOTIDE SEQUENCE [LARGE SCALE GENOMIC DNA]</scope>
    <source>
        <strain evidence="3">cv. Salinas</strain>
        <tissue evidence="2">Seedlings</tissue>
    </source>
</reference>
<dbReference type="GO" id="GO:0005829">
    <property type="term" value="C:cytosol"/>
    <property type="evidence" value="ECO:0000318"/>
    <property type="project" value="GO_Central"/>
</dbReference>
<dbReference type="GO" id="GO:0016616">
    <property type="term" value="F:oxidoreductase activity, acting on the CH-OH group of donors, NAD or NADP as acceptor"/>
    <property type="evidence" value="ECO:0000318"/>
    <property type="project" value="GO_Central"/>
</dbReference>
<dbReference type="SUPFAM" id="SSF51735">
    <property type="entry name" value="NAD(P)-binding Rossmann-fold domains"/>
    <property type="match status" value="1"/>
</dbReference>
<dbReference type="Gene3D" id="3.40.50.720">
    <property type="entry name" value="NAD(P)-binding Rossmann-like Domain"/>
    <property type="match status" value="1"/>
</dbReference>
<dbReference type="InterPro" id="IPR002347">
    <property type="entry name" value="SDR_fam"/>
</dbReference>
<name>A0A9R1V994_LACSA</name>
<evidence type="ECO:0000313" key="2">
    <source>
        <dbReference type="EMBL" id="KAJ0202036.1"/>
    </source>
</evidence>
<protein>
    <recommendedName>
        <fullName evidence="4">3-oxoacyl-[acyl-carrier-protein] reductase</fullName>
    </recommendedName>
</protein>
<dbReference type="InterPro" id="IPR053241">
    <property type="entry name" value="NADPH_pterin_aldehyde_rdct"/>
</dbReference>
<dbReference type="InterPro" id="IPR036291">
    <property type="entry name" value="NAD(P)-bd_dom_sf"/>
</dbReference>
<comment type="caution">
    <text evidence="2">The sequence shown here is derived from an EMBL/GenBank/DDBJ whole genome shotgun (WGS) entry which is preliminary data.</text>
</comment>
<feature type="compositionally biased region" description="Basic and acidic residues" evidence="1">
    <location>
        <begin position="84"/>
        <end position="93"/>
    </location>
</feature>
<dbReference type="EMBL" id="NBSK02000006">
    <property type="protein sequence ID" value="KAJ0202036.1"/>
    <property type="molecule type" value="Genomic_DNA"/>
</dbReference>
<proteinExistence type="predicted"/>